<keyword evidence="4" id="KW-1185">Reference proteome</keyword>
<accession>A0A6B9FH40</accession>
<evidence type="ECO:0000313" key="3">
    <source>
        <dbReference type="EMBL" id="QGX95833.1"/>
    </source>
</evidence>
<name>A0A6B9FH40_9EURY</name>
<reference evidence="3 4" key="1">
    <citation type="submission" date="2018-12" db="EMBL/GenBank/DDBJ databases">
        <title>Complete genome sequence of Haloplanus rallus MBLA0036.</title>
        <authorList>
            <person name="Nam Y.-d."/>
            <person name="Kang J."/>
            <person name="Chung W.-H."/>
            <person name="Park Y.S."/>
        </authorList>
    </citation>
    <scope>NUCLEOTIDE SEQUENCE [LARGE SCALE GENOMIC DNA]</scope>
    <source>
        <strain evidence="3 4">MBLA0036</strain>
    </source>
</reference>
<dbReference type="RefSeq" id="WP_157690293.1">
    <property type="nucleotide sequence ID" value="NZ_CP034345.1"/>
</dbReference>
<dbReference type="GeneID" id="43370698"/>
<dbReference type="Proteomes" id="UP000428325">
    <property type="component" value="Chromosome"/>
</dbReference>
<sequence length="398" mass="45131">MEPEAVAEYVEESRQLIETSPRMDEQNTKVRLIQPFLELLGWNLRSTEVELEYRVTMGSSTTHVDYALLVGDAPVVFVEAKPINSSLSDSDVRQLRSYMRQELEVDWGILTNGQSFEVLTKSRSTRNGEEISVVQFDLDDLDNNPDILEILSKEAIRSGKADEIAEQVARTNAVIGHLTEDESRVAESVAEAIESEVGEFPIDLEEQAREFVQDLVTVLREQRQFVSEDRPTESESEESEIGSADDPDNPDDLEPRRNLIAGTIRRSEIEGDPDARVAVFPTRSSGLPFLKENEAWGFVRVGRDFDYVAMYVTGDVREIKYFAEVDEVIEPEEAGLERDPLDYKDRAKLAENKMVVKFKSGSLYELEDPIPYESNYPQGLRYTTLEKIRTGNTTDDVL</sequence>
<proteinExistence type="predicted"/>
<dbReference type="Pfam" id="PF13588">
    <property type="entry name" value="HSDR_N_2"/>
    <property type="match status" value="1"/>
</dbReference>
<gene>
    <name evidence="3" type="ORF">EI982_14105</name>
</gene>
<evidence type="ECO:0000256" key="1">
    <source>
        <dbReference type="SAM" id="MobiDB-lite"/>
    </source>
</evidence>
<feature type="compositionally biased region" description="Basic and acidic residues" evidence="1">
    <location>
        <begin position="224"/>
        <end position="233"/>
    </location>
</feature>
<evidence type="ECO:0000259" key="2">
    <source>
        <dbReference type="Pfam" id="PF13588"/>
    </source>
</evidence>
<organism evidence="3 4">
    <name type="scientific">Haloplanus rallus</name>
    <dbReference type="NCBI Taxonomy" id="1816183"/>
    <lineage>
        <taxon>Archaea</taxon>
        <taxon>Methanobacteriati</taxon>
        <taxon>Methanobacteriota</taxon>
        <taxon>Stenosarchaea group</taxon>
        <taxon>Halobacteria</taxon>
        <taxon>Halobacteriales</taxon>
        <taxon>Haloferacaceae</taxon>
        <taxon>Haloplanus</taxon>
    </lineage>
</organism>
<dbReference type="EMBL" id="CP034345">
    <property type="protein sequence ID" value="QGX95833.1"/>
    <property type="molecule type" value="Genomic_DNA"/>
</dbReference>
<protein>
    <recommendedName>
        <fullName evidence="2">Type I restriction enzyme R protein N-terminal domain-containing protein</fullName>
    </recommendedName>
</protein>
<feature type="region of interest" description="Disordered" evidence="1">
    <location>
        <begin position="224"/>
        <end position="256"/>
    </location>
</feature>
<dbReference type="InterPro" id="IPR029464">
    <property type="entry name" value="HSDR_N"/>
</dbReference>
<dbReference type="AlphaFoldDB" id="A0A6B9FH40"/>
<feature type="compositionally biased region" description="Acidic residues" evidence="1">
    <location>
        <begin position="234"/>
        <end position="252"/>
    </location>
</feature>
<dbReference type="Gene3D" id="3.90.1570.30">
    <property type="match status" value="1"/>
</dbReference>
<dbReference type="KEGG" id="hra:EI982_14105"/>
<evidence type="ECO:0000313" key="4">
    <source>
        <dbReference type="Proteomes" id="UP000428325"/>
    </source>
</evidence>
<feature type="domain" description="Type I restriction enzyme R protein N-terminal" evidence="2">
    <location>
        <begin position="46"/>
        <end position="132"/>
    </location>
</feature>
<dbReference type="OrthoDB" id="305177at2157"/>